<organism evidence="3 4">
    <name type="scientific">Solimonas terrae</name>
    <dbReference type="NCBI Taxonomy" id="1396819"/>
    <lineage>
        <taxon>Bacteria</taxon>
        <taxon>Pseudomonadati</taxon>
        <taxon>Pseudomonadota</taxon>
        <taxon>Gammaproteobacteria</taxon>
        <taxon>Nevskiales</taxon>
        <taxon>Nevskiaceae</taxon>
        <taxon>Solimonas</taxon>
    </lineage>
</organism>
<dbReference type="RefSeq" id="WP_166259177.1">
    <property type="nucleotide sequence ID" value="NZ_JAAMOW010000008.1"/>
</dbReference>
<evidence type="ECO:0000256" key="2">
    <source>
        <dbReference type="ARBA" id="ARBA00023002"/>
    </source>
</evidence>
<proteinExistence type="inferred from homology"/>
<dbReference type="Gene3D" id="3.40.50.720">
    <property type="entry name" value="NAD(P)-binding Rossmann-like Domain"/>
    <property type="match status" value="1"/>
</dbReference>
<dbReference type="PROSITE" id="PS00061">
    <property type="entry name" value="ADH_SHORT"/>
    <property type="match status" value="1"/>
</dbReference>
<gene>
    <name evidence="3" type="ORF">G7Y85_15495</name>
</gene>
<dbReference type="AlphaFoldDB" id="A0A6M2BU95"/>
<evidence type="ECO:0000313" key="4">
    <source>
        <dbReference type="Proteomes" id="UP000472676"/>
    </source>
</evidence>
<dbReference type="InterPro" id="IPR020904">
    <property type="entry name" value="Sc_DH/Rdtase_CS"/>
</dbReference>
<dbReference type="InterPro" id="IPR002347">
    <property type="entry name" value="SDR_fam"/>
</dbReference>
<keyword evidence="2" id="KW-0560">Oxidoreductase</keyword>
<protein>
    <submittedName>
        <fullName evidence="3">SDR family NAD(P)-dependent oxidoreductase</fullName>
    </submittedName>
</protein>
<dbReference type="PRINTS" id="PR00081">
    <property type="entry name" value="GDHRDH"/>
</dbReference>
<dbReference type="SUPFAM" id="SSF51735">
    <property type="entry name" value="NAD(P)-binding Rossmann-fold domains"/>
    <property type="match status" value="1"/>
</dbReference>
<dbReference type="PANTHER" id="PTHR42901">
    <property type="entry name" value="ALCOHOL DEHYDROGENASE"/>
    <property type="match status" value="1"/>
</dbReference>
<evidence type="ECO:0000256" key="1">
    <source>
        <dbReference type="ARBA" id="ARBA00006484"/>
    </source>
</evidence>
<dbReference type="InterPro" id="IPR036291">
    <property type="entry name" value="NAD(P)-bd_dom_sf"/>
</dbReference>
<comment type="caution">
    <text evidence="3">The sequence shown here is derived from an EMBL/GenBank/DDBJ whole genome shotgun (WGS) entry which is preliminary data.</text>
</comment>
<name>A0A6M2BU95_9GAMM</name>
<sequence length="247" mass="26414">MAATLPASYTPPADLLKGRHILITGAGDGLGRVTALACAQHGATVILLGRTIRKLEAVYDQIGAAGGSAAIYPLNLAGATWADYFELASTIEREFGGLDGLLHCAAHFKAFTPLYDVEPKEWVESLQVNLTAAYSLTRHCLPLLSKAADASIVFTSDRSGREPRPFAGIYGIAKAGVEQMAQMWASELQSSPKLRINSYNPGPLRTELRLKGYPGELIEESPLPETATPALLWLLGPDSRGVSGQRL</sequence>
<accession>A0A6M2BU95</accession>
<keyword evidence="4" id="KW-1185">Reference proteome</keyword>
<dbReference type="Pfam" id="PF00106">
    <property type="entry name" value="adh_short"/>
    <property type="match status" value="1"/>
</dbReference>
<comment type="similarity">
    <text evidence="1">Belongs to the short-chain dehydrogenases/reductases (SDR) family.</text>
</comment>
<dbReference type="Proteomes" id="UP000472676">
    <property type="component" value="Unassembled WGS sequence"/>
</dbReference>
<dbReference type="PANTHER" id="PTHR42901:SF1">
    <property type="entry name" value="ALCOHOL DEHYDROGENASE"/>
    <property type="match status" value="1"/>
</dbReference>
<dbReference type="GO" id="GO:0016491">
    <property type="term" value="F:oxidoreductase activity"/>
    <property type="evidence" value="ECO:0007669"/>
    <property type="project" value="UniProtKB-KW"/>
</dbReference>
<evidence type="ECO:0000313" key="3">
    <source>
        <dbReference type="EMBL" id="NGY06176.1"/>
    </source>
</evidence>
<dbReference type="EMBL" id="JAAMOW010000008">
    <property type="protein sequence ID" value="NGY06176.1"/>
    <property type="molecule type" value="Genomic_DNA"/>
</dbReference>
<reference evidence="3 4" key="1">
    <citation type="journal article" date="2014" name="Int. J. Syst. Evol. Microbiol.">
        <title>Solimonas terrae sp. nov., isolated from soil.</title>
        <authorList>
            <person name="Kim S.J."/>
            <person name="Moon J.Y."/>
            <person name="Weon H.Y."/>
            <person name="Ahn J.H."/>
            <person name="Chen W.M."/>
            <person name="Kwon S.W."/>
        </authorList>
    </citation>
    <scope>NUCLEOTIDE SEQUENCE [LARGE SCALE GENOMIC DNA]</scope>
    <source>
        <strain evidence="3 4">KIS83-12</strain>
    </source>
</reference>